<name>A0A9Q1I3E1_CONCO</name>
<dbReference type="InterPro" id="IPR039373">
    <property type="entry name" value="Peptidase_M28B"/>
</dbReference>
<dbReference type="SUPFAM" id="SSF53187">
    <property type="entry name" value="Zn-dependent exopeptidases"/>
    <property type="match status" value="1"/>
</dbReference>
<sequence>MDVLRRSGCGLGDAALSSGRTLHNPSETRWARLSAGRPTGSFREYRPNLTSLLVQPISASLANELLSSPPREGAAGLSLHLPIQCDAPPSPGYTPHGRDLYSARVNHPSRLTRPLFNLIRAESRVTFPRERKTVVLSIGTRAAYRTVYNVVGFLKGATNPDRYVLVGSRHDGWRHGDGAEWSGGLGIMTQIIGALTGRARKGWQPDRTAVFCSWGGSAFGNIGSVEWGGENGVVLQSRAVAYVSLHRPIRSRGPLRPTASPPCYSWPLTSTSYLELQLSSEPCAGVSTPCERELWNQL</sequence>
<comment type="caution">
    <text evidence="2">The sequence shown here is derived from an EMBL/GenBank/DDBJ whole genome shotgun (WGS) entry which is preliminary data.</text>
</comment>
<dbReference type="Proteomes" id="UP001152803">
    <property type="component" value="Unassembled WGS sequence"/>
</dbReference>
<dbReference type="PANTHER" id="PTHR10404:SF32">
    <property type="entry name" value="INACTIVE N-ACETYLATED-ALPHA-LINKED ACIDIC DIPEPTIDASE-LIKE PROTEIN 2"/>
    <property type="match status" value="1"/>
</dbReference>
<gene>
    <name evidence="2" type="ORF">COCON_G00058890</name>
</gene>
<reference evidence="2" key="1">
    <citation type="journal article" date="2023" name="Science">
        <title>Genome structures resolve the early diversification of teleost fishes.</title>
        <authorList>
            <person name="Parey E."/>
            <person name="Louis A."/>
            <person name="Montfort J."/>
            <person name="Bouchez O."/>
            <person name="Roques C."/>
            <person name="Iampietro C."/>
            <person name="Lluch J."/>
            <person name="Castinel A."/>
            <person name="Donnadieu C."/>
            <person name="Desvignes T."/>
            <person name="Floi Bucao C."/>
            <person name="Jouanno E."/>
            <person name="Wen M."/>
            <person name="Mejri S."/>
            <person name="Dirks R."/>
            <person name="Jansen H."/>
            <person name="Henkel C."/>
            <person name="Chen W.J."/>
            <person name="Zahm M."/>
            <person name="Cabau C."/>
            <person name="Klopp C."/>
            <person name="Thompson A.W."/>
            <person name="Robinson-Rechavi M."/>
            <person name="Braasch I."/>
            <person name="Lecointre G."/>
            <person name="Bobe J."/>
            <person name="Postlethwait J.H."/>
            <person name="Berthelot C."/>
            <person name="Roest Crollius H."/>
            <person name="Guiguen Y."/>
        </authorList>
    </citation>
    <scope>NUCLEOTIDE SEQUENCE</scope>
    <source>
        <strain evidence="2">Concon-B</strain>
    </source>
</reference>
<dbReference type="EMBL" id="JAFJMO010000004">
    <property type="protein sequence ID" value="KAJ8278823.1"/>
    <property type="molecule type" value="Genomic_DNA"/>
</dbReference>
<evidence type="ECO:0000256" key="1">
    <source>
        <dbReference type="ARBA" id="ARBA00005634"/>
    </source>
</evidence>
<dbReference type="FunFam" id="3.40.630.10:FF:000101">
    <property type="entry name" value="N-acetylated alpha-linked acidic dipeptidase like 1"/>
    <property type="match status" value="1"/>
</dbReference>
<dbReference type="Gene3D" id="3.40.630.10">
    <property type="entry name" value="Zn peptidases"/>
    <property type="match status" value="1"/>
</dbReference>
<dbReference type="OrthoDB" id="5841748at2759"/>
<proteinExistence type="inferred from homology"/>
<dbReference type="Gene3D" id="3.50.30.30">
    <property type="match status" value="1"/>
</dbReference>
<dbReference type="AlphaFoldDB" id="A0A9Q1I3E1"/>
<protein>
    <submittedName>
        <fullName evidence="2">Uncharacterized protein</fullName>
    </submittedName>
</protein>
<keyword evidence="3" id="KW-1185">Reference proteome</keyword>
<evidence type="ECO:0000313" key="2">
    <source>
        <dbReference type="EMBL" id="KAJ8278823.1"/>
    </source>
</evidence>
<accession>A0A9Q1I3E1</accession>
<organism evidence="2 3">
    <name type="scientific">Conger conger</name>
    <name type="common">Conger eel</name>
    <name type="synonym">Muraena conger</name>
    <dbReference type="NCBI Taxonomy" id="82655"/>
    <lineage>
        <taxon>Eukaryota</taxon>
        <taxon>Metazoa</taxon>
        <taxon>Chordata</taxon>
        <taxon>Craniata</taxon>
        <taxon>Vertebrata</taxon>
        <taxon>Euteleostomi</taxon>
        <taxon>Actinopterygii</taxon>
        <taxon>Neopterygii</taxon>
        <taxon>Teleostei</taxon>
        <taxon>Anguilliformes</taxon>
        <taxon>Congridae</taxon>
        <taxon>Conger</taxon>
    </lineage>
</organism>
<comment type="similarity">
    <text evidence="1">Belongs to the peptidase M28 family. M28B subfamily.</text>
</comment>
<evidence type="ECO:0000313" key="3">
    <source>
        <dbReference type="Proteomes" id="UP001152803"/>
    </source>
</evidence>
<dbReference type="PANTHER" id="PTHR10404">
    <property type="entry name" value="N-ACETYLATED-ALPHA-LINKED ACIDIC DIPEPTIDASE"/>
    <property type="match status" value="1"/>
</dbReference>